<accession>A0AAR5Q249</accession>
<dbReference type="PANTHER" id="PTHR23185:SF0">
    <property type="entry name" value="PROTEIN VIRILIZER HOMOLOG"/>
    <property type="match status" value="1"/>
</dbReference>
<dbReference type="Proteomes" id="UP000019118">
    <property type="component" value="Unassembled WGS sequence"/>
</dbReference>
<evidence type="ECO:0000256" key="3">
    <source>
        <dbReference type="ARBA" id="ARBA00022664"/>
    </source>
</evidence>
<keyword evidence="4" id="KW-0508">mRNA splicing</keyword>
<keyword evidence="3" id="KW-0507">mRNA processing</keyword>
<organism evidence="8 9">
    <name type="scientific">Dendroctonus ponderosae</name>
    <name type="common">Mountain pine beetle</name>
    <dbReference type="NCBI Taxonomy" id="77166"/>
    <lineage>
        <taxon>Eukaryota</taxon>
        <taxon>Metazoa</taxon>
        <taxon>Ecdysozoa</taxon>
        <taxon>Arthropoda</taxon>
        <taxon>Hexapoda</taxon>
        <taxon>Insecta</taxon>
        <taxon>Pterygota</taxon>
        <taxon>Neoptera</taxon>
        <taxon>Endopterygota</taxon>
        <taxon>Coleoptera</taxon>
        <taxon>Polyphaga</taxon>
        <taxon>Cucujiformia</taxon>
        <taxon>Curculionidae</taxon>
        <taxon>Scolytinae</taxon>
        <taxon>Dendroctonus</taxon>
    </lineage>
</organism>
<evidence type="ECO:0000256" key="1">
    <source>
        <dbReference type="ARBA" id="ARBA00004123"/>
    </source>
</evidence>
<dbReference type="GO" id="GO:0006397">
    <property type="term" value="P:mRNA processing"/>
    <property type="evidence" value="ECO:0007669"/>
    <property type="project" value="UniProtKB-KW"/>
</dbReference>
<dbReference type="PANTHER" id="PTHR23185">
    <property type="entry name" value="PROTEIN VIRILIZER HOMOLOG"/>
    <property type="match status" value="1"/>
</dbReference>
<feature type="domain" description="Virilizer N-terminal" evidence="7">
    <location>
        <begin position="6"/>
        <end position="271"/>
    </location>
</feature>
<evidence type="ECO:0000313" key="8">
    <source>
        <dbReference type="EnsemblMetazoa" id="XP_019767305.1"/>
    </source>
</evidence>
<dbReference type="InterPro" id="IPR026736">
    <property type="entry name" value="Virilizer"/>
</dbReference>
<dbReference type="GO" id="GO:0005634">
    <property type="term" value="C:nucleus"/>
    <property type="evidence" value="ECO:0007669"/>
    <property type="project" value="UniProtKB-SubCell"/>
</dbReference>
<keyword evidence="5" id="KW-0539">Nucleus</keyword>
<feature type="compositionally biased region" description="Low complexity" evidence="6">
    <location>
        <begin position="295"/>
        <end position="312"/>
    </location>
</feature>
<dbReference type="InterPro" id="IPR031801">
    <property type="entry name" value="VIR_N"/>
</dbReference>
<feature type="compositionally biased region" description="Basic and acidic residues" evidence="6">
    <location>
        <begin position="200"/>
        <end position="277"/>
    </location>
</feature>
<dbReference type="Pfam" id="PF15912">
    <property type="entry name" value="VIR_N"/>
    <property type="match status" value="1"/>
</dbReference>
<dbReference type="GO" id="GO:0036396">
    <property type="term" value="C:RNA N6-methyladenosine methyltransferase complex"/>
    <property type="evidence" value="ECO:0007669"/>
    <property type="project" value="TreeGrafter"/>
</dbReference>
<comment type="similarity">
    <text evidence="2">Belongs to the vir family.</text>
</comment>
<feature type="region of interest" description="Disordered" evidence="6">
    <location>
        <begin position="1518"/>
        <end position="1574"/>
    </location>
</feature>
<keyword evidence="9" id="KW-1185">Reference proteome</keyword>
<sequence>MADCIEELLFFDTFAHDSTEEINLDLVQFPKPVYVTEVRIIPLGARVQADFPGGVRLGATNPSQFEIEFFVNDLGKPGASTFEALGAFAYDQNGKINLECAPDQAVRRIPTDGLVLKGLYTTITLAVYGTLTNSLAEQLVPPIVNPTLPSQPNTIADAQQIGATPEAEWAQDAPGEYQPPAFPGFHQAEPYQYPEYFGDVPKDPRSYHQEPEWEKGPRPRERYQEREHSERKGRYARSDSRERGKERHDRERAEEWERHGGRRHEDAHRRYEKEERKRPRSPPGHSPKRPHSPKEAAQPEAASAEPEAPAAVEKAEEPPAVEEFEPILSDEDIVDDGEHFAEPEFDYTAYTNNDDIIRQFVPGATELRPPAPRQRWAPDGRVDEELRSSIAIADDYFKSSIRRFRLGSFQLHNTAIKEEFVHLCEKLPEIIGDAGLLDEIMGVHEHAPQSEEVGAQAAFVVESVADWLAIGLDFGMANQQEQPAYKIRHIKGGVRLAALVGASEPFVRHLWRIEFSLHDALLSLYAQDFMALSIQLLVLQALDAYLLHRDAVARFLAAGGYSVIMRAMAAKRQVRQTFALACILRKLNLYECLQELRAHLEELRREGALAPPTLLVVAQALNQVLQYCRGGPFAMEQPRRFLPVSAQFELPRLATPPNMPVRYFEMAGLLEGLLLLLAGRSTLNLPAIKAPVLAVLATLLEDVEGVRFLSRRAPTANALLKCLLRPEDDELQYGETLEAQSHQLGLQLAYKLHALHLVDALRALSALDCDAGDVVDNLHQLFCLTFAPVGRQCVGEVVAMGDHALALLQFLKTAPGAESPGAAYIVDLLHVAVVLVGDVPFLERFSGRIREALALVAEPSGRVAEVRSYLLDGCPLSGCHVAALLGKVQEHLDGAVASPGPVVGALRALRHLGVAPQVGGAQDPLTQFVELKYKHVILELFSLDGSTVLTRLLQKLCAHFEQPGVHSSIFASTQGLLLANTIEPALALLQEMLAHVIQCRGTEFKDLTAVPVLLRTYTLLDSFPASCAATGAAQRCKMAVVDALLHYTQPVSDEESLSKTLWAQMVGEAFRYVTSAPCTFVAGLLVLSELLPLPLPLHASHALDPDMRPWLMNLRKLWAAHLLPHSALVQDMIGKLCISTQPQLLNLLRRICVQIADLAAGAALMVARGFLDLVLGALEPRPCSSHVARLLNFLACLVTHGAIKCAVLHLVGAEDKYAALLPAFAHVLQLPDRAPAHMQAQECVLSVLQSFCDVELTLLQSKGVARDVYLANALPGKEHLIGIVALLLDHLGADTSFVTCLPVVRILLLLTEHDYGFFHLRDALLRRDAPFAALLAQLVKATPAPDALSTLNILVEFLRLCAAVEEGDAHPRTIVLSGAELRHLVGWTEDTPHPLTLLEGMLQKQTEEEDAGLEAILEGLAQLLKQLRLGEEGALPPPGEVHLPGAEPLLAQYEGREVFSAADACDDRLTARYWLATPPEEGDADIETVACDLFEICRQLPPEYNLIKGVEKLCRISRTDPPPSDKAAKHAEEERNRARKPFITPMRPRGFPRTAPQRPDLFRSRPPNTSRPPSLHVDDFVALETCGAQPTGPTGYNKLSREILASSRMARGTRGRAFVPAERSVQYSRHMAWWAGPNRGAGTLHGPYF</sequence>
<reference evidence="8" key="2">
    <citation type="submission" date="2024-08" db="UniProtKB">
        <authorList>
            <consortium name="EnsemblMetazoa"/>
        </authorList>
    </citation>
    <scope>IDENTIFICATION</scope>
</reference>
<feature type="compositionally biased region" description="Acidic residues" evidence="6">
    <location>
        <begin position="319"/>
        <end position="328"/>
    </location>
</feature>
<evidence type="ECO:0000256" key="5">
    <source>
        <dbReference type="ARBA" id="ARBA00023242"/>
    </source>
</evidence>
<proteinExistence type="inferred from homology"/>
<feature type="region of interest" description="Disordered" evidence="6">
    <location>
        <begin position="163"/>
        <end position="328"/>
    </location>
</feature>
<reference evidence="9" key="1">
    <citation type="journal article" date="2013" name="Genome Biol.">
        <title>Draft genome of the mountain pine beetle, Dendroctonus ponderosae Hopkins, a major forest pest.</title>
        <authorList>
            <person name="Keeling C.I."/>
            <person name="Yuen M.M."/>
            <person name="Liao N.Y."/>
            <person name="Docking T.R."/>
            <person name="Chan S.K."/>
            <person name="Taylor G.A."/>
            <person name="Palmquist D.L."/>
            <person name="Jackman S.D."/>
            <person name="Nguyen A."/>
            <person name="Li M."/>
            <person name="Henderson H."/>
            <person name="Janes J.K."/>
            <person name="Zhao Y."/>
            <person name="Pandoh P."/>
            <person name="Moore R."/>
            <person name="Sperling F.A."/>
            <person name="Huber D.P."/>
            <person name="Birol I."/>
            <person name="Jones S.J."/>
            <person name="Bohlmann J."/>
        </authorList>
    </citation>
    <scope>NUCLEOTIDE SEQUENCE</scope>
</reference>
<dbReference type="EnsemblMetazoa" id="XM_019911746.1">
    <property type="protein sequence ID" value="XP_019767305.1"/>
    <property type="gene ID" value="LOC109542501"/>
</dbReference>
<feature type="compositionally biased region" description="Basic and acidic residues" evidence="6">
    <location>
        <begin position="1526"/>
        <end position="1536"/>
    </location>
</feature>
<evidence type="ECO:0000256" key="4">
    <source>
        <dbReference type="ARBA" id="ARBA00023187"/>
    </source>
</evidence>
<protein>
    <recommendedName>
        <fullName evidence="7">Virilizer N-terminal domain-containing protein</fullName>
    </recommendedName>
</protein>
<name>A0AAR5Q249_DENPD</name>
<evidence type="ECO:0000256" key="2">
    <source>
        <dbReference type="ARBA" id="ARBA00008371"/>
    </source>
</evidence>
<dbReference type="GO" id="GO:0008380">
    <property type="term" value="P:RNA splicing"/>
    <property type="evidence" value="ECO:0007669"/>
    <property type="project" value="UniProtKB-KW"/>
</dbReference>
<evidence type="ECO:0000313" key="9">
    <source>
        <dbReference type="Proteomes" id="UP000019118"/>
    </source>
</evidence>
<evidence type="ECO:0000259" key="7">
    <source>
        <dbReference type="Pfam" id="PF15912"/>
    </source>
</evidence>
<comment type="subcellular location">
    <subcellularLocation>
        <location evidence="1">Nucleus</location>
    </subcellularLocation>
</comment>
<feature type="compositionally biased region" description="Low complexity" evidence="6">
    <location>
        <begin position="1564"/>
        <end position="1574"/>
    </location>
</feature>
<evidence type="ECO:0000256" key="6">
    <source>
        <dbReference type="SAM" id="MobiDB-lite"/>
    </source>
</evidence>
<dbReference type="GO" id="GO:0003723">
    <property type="term" value="F:RNA binding"/>
    <property type="evidence" value="ECO:0007669"/>
    <property type="project" value="TreeGrafter"/>
</dbReference>